<sequence length="128" mass="13685">MVKGGPDTSLQNSENSAEILQNAQTERSSMSELNARSCHVLSDVRSNSRSFIRLLSGVRSFTGLVAFVGGPRVDAITGGLFRGNGLALCMVGWNPSAMALQSSRGHHKCTTRPSSTYILCPDVSRVLT</sequence>
<dbReference type="Proteomes" id="UP000053144">
    <property type="component" value="Chromosome 7"/>
</dbReference>
<evidence type="ECO:0000313" key="2">
    <source>
        <dbReference type="Proteomes" id="UP000053144"/>
    </source>
</evidence>
<protein>
    <submittedName>
        <fullName evidence="1">Uncharacterized protein</fullName>
    </submittedName>
</protein>
<dbReference type="EMBL" id="CM003377">
    <property type="protein sequence ID" value="KOM49133.1"/>
    <property type="molecule type" value="Genomic_DNA"/>
</dbReference>
<reference evidence="2" key="1">
    <citation type="journal article" date="2015" name="Proc. Natl. Acad. Sci. U.S.A.">
        <title>Genome sequencing of adzuki bean (Vigna angularis) provides insight into high starch and low fat accumulation and domestication.</title>
        <authorList>
            <person name="Yang K."/>
            <person name="Tian Z."/>
            <person name="Chen C."/>
            <person name="Luo L."/>
            <person name="Zhao B."/>
            <person name="Wang Z."/>
            <person name="Yu L."/>
            <person name="Li Y."/>
            <person name="Sun Y."/>
            <person name="Li W."/>
            <person name="Chen Y."/>
            <person name="Li Y."/>
            <person name="Zhang Y."/>
            <person name="Ai D."/>
            <person name="Zhao J."/>
            <person name="Shang C."/>
            <person name="Ma Y."/>
            <person name="Wu B."/>
            <person name="Wang M."/>
            <person name="Gao L."/>
            <person name="Sun D."/>
            <person name="Zhang P."/>
            <person name="Guo F."/>
            <person name="Wang W."/>
            <person name="Li Y."/>
            <person name="Wang J."/>
            <person name="Varshney R.K."/>
            <person name="Wang J."/>
            <person name="Ling H.Q."/>
            <person name="Wan P."/>
        </authorList>
    </citation>
    <scope>NUCLEOTIDE SEQUENCE</scope>
    <source>
        <strain evidence="2">cv. Jingnong 6</strain>
    </source>
</reference>
<accession>A0A0L9V271</accession>
<evidence type="ECO:0000313" key="1">
    <source>
        <dbReference type="EMBL" id="KOM49133.1"/>
    </source>
</evidence>
<gene>
    <name evidence="1" type="ORF">LR48_Vigan07g283700</name>
</gene>
<dbReference type="Gramene" id="KOM49133">
    <property type="protein sequence ID" value="KOM49133"/>
    <property type="gene ID" value="LR48_Vigan07g283700"/>
</dbReference>
<name>A0A0L9V271_PHAAN</name>
<organism evidence="1 2">
    <name type="scientific">Phaseolus angularis</name>
    <name type="common">Azuki bean</name>
    <name type="synonym">Vigna angularis</name>
    <dbReference type="NCBI Taxonomy" id="3914"/>
    <lineage>
        <taxon>Eukaryota</taxon>
        <taxon>Viridiplantae</taxon>
        <taxon>Streptophyta</taxon>
        <taxon>Embryophyta</taxon>
        <taxon>Tracheophyta</taxon>
        <taxon>Spermatophyta</taxon>
        <taxon>Magnoliopsida</taxon>
        <taxon>eudicotyledons</taxon>
        <taxon>Gunneridae</taxon>
        <taxon>Pentapetalae</taxon>
        <taxon>rosids</taxon>
        <taxon>fabids</taxon>
        <taxon>Fabales</taxon>
        <taxon>Fabaceae</taxon>
        <taxon>Papilionoideae</taxon>
        <taxon>50 kb inversion clade</taxon>
        <taxon>NPAAA clade</taxon>
        <taxon>indigoferoid/millettioid clade</taxon>
        <taxon>Phaseoleae</taxon>
        <taxon>Vigna</taxon>
    </lineage>
</organism>
<dbReference type="AlphaFoldDB" id="A0A0L9V271"/>
<proteinExistence type="predicted"/>